<dbReference type="Proteomes" id="UP000886653">
    <property type="component" value="Unassembled WGS sequence"/>
</dbReference>
<name>A0A9P6NB35_9BASI</name>
<comment type="caution">
    <text evidence="1">The sequence shown here is derived from an EMBL/GenBank/DDBJ whole genome shotgun (WGS) entry which is preliminary data.</text>
</comment>
<organism evidence="1 2">
    <name type="scientific">Cronartium quercuum f. sp. fusiforme G11</name>
    <dbReference type="NCBI Taxonomy" id="708437"/>
    <lineage>
        <taxon>Eukaryota</taxon>
        <taxon>Fungi</taxon>
        <taxon>Dikarya</taxon>
        <taxon>Basidiomycota</taxon>
        <taxon>Pucciniomycotina</taxon>
        <taxon>Pucciniomycetes</taxon>
        <taxon>Pucciniales</taxon>
        <taxon>Coleosporiaceae</taxon>
        <taxon>Cronartium</taxon>
    </lineage>
</organism>
<proteinExistence type="predicted"/>
<reference evidence="1" key="1">
    <citation type="submission" date="2013-11" db="EMBL/GenBank/DDBJ databases">
        <title>Genome sequence of the fusiform rust pathogen reveals effectors for host alternation and coevolution with pine.</title>
        <authorList>
            <consortium name="DOE Joint Genome Institute"/>
            <person name="Smith K."/>
            <person name="Pendleton A."/>
            <person name="Kubisiak T."/>
            <person name="Anderson C."/>
            <person name="Salamov A."/>
            <person name="Aerts A."/>
            <person name="Riley R."/>
            <person name="Clum A."/>
            <person name="Lindquist E."/>
            <person name="Ence D."/>
            <person name="Campbell M."/>
            <person name="Kronenberg Z."/>
            <person name="Feau N."/>
            <person name="Dhillon B."/>
            <person name="Hamelin R."/>
            <person name="Burleigh J."/>
            <person name="Smith J."/>
            <person name="Yandell M."/>
            <person name="Nelson C."/>
            <person name="Grigoriev I."/>
            <person name="Davis J."/>
        </authorList>
    </citation>
    <scope>NUCLEOTIDE SEQUENCE</scope>
    <source>
        <strain evidence="1">G11</strain>
    </source>
</reference>
<dbReference type="AlphaFoldDB" id="A0A9P6NB35"/>
<dbReference type="EMBL" id="MU167432">
    <property type="protein sequence ID" value="KAG0140585.1"/>
    <property type="molecule type" value="Genomic_DNA"/>
</dbReference>
<evidence type="ECO:0000313" key="1">
    <source>
        <dbReference type="EMBL" id="KAG0140585.1"/>
    </source>
</evidence>
<evidence type="ECO:0000313" key="2">
    <source>
        <dbReference type="Proteomes" id="UP000886653"/>
    </source>
</evidence>
<keyword evidence="2" id="KW-1185">Reference proteome</keyword>
<dbReference type="OrthoDB" id="10568502at2759"/>
<accession>A0A9P6NB35</accession>
<protein>
    <submittedName>
        <fullName evidence="1">Uncharacterized protein</fullName>
    </submittedName>
</protein>
<sequence length="163" mass="18427">MSLLDHIYAFQAAAIRYKGAGGKMSEDNLGQKLLISVNNENFADSREITVKGIKGYNNIVTKFKKWLVADRMLHHNLNVSSPPCVTQATEASATSWNNWFNHNNKNRCMQTRCVGLNHSPEEFFQRPGNEHLQKAWISNHVKMALHIQAPSSATLTDIHALHF</sequence>
<gene>
    <name evidence="1" type="ORF">CROQUDRAFT_136598</name>
</gene>